<keyword evidence="2" id="KW-0808">Transferase</keyword>
<evidence type="ECO:0000313" key="2">
    <source>
        <dbReference type="EMBL" id="MBA5604099.1"/>
    </source>
</evidence>
<dbReference type="Gene3D" id="3.40.50.150">
    <property type="entry name" value="Vaccinia Virus protein VP39"/>
    <property type="match status" value="1"/>
</dbReference>
<dbReference type="CDD" id="cd02440">
    <property type="entry name" value="AdoMet_MTases"/>
    <property type="match status" value="1"/>
</dbReference>
<dbReference type="RefSeq" id="WP_182213315.1">
    <property type="nucleotide sequence ID" value="NZ_JACEZS010000001.1"/>
</dbReference>
<dbReference type="GO" id="GO:0042054">
    <property type="term" value="F:histone methyltransferase activity"/>
    <property type="evidence" value="ECO:0007669"/>
    <property type="project" value="TreeGrafter"/>
</dbReference>
<dbReference type="GO" id="GO:0032259">
    <property type="term" value="P:methylation"/>
    <property type="evidence" value="ECO:0007669"/>
    <property type="project" value="UniProtKB-KW"/>
</dbReference>
<gene>
    <name evidence="2" type="ORF">H3H36_01825</name>
</gene>
<dbReference type="InterPro" id="IPR041698">
    <property type="entry name" value="Methyltransf_25"/>
</dbReference>
<keyword evidence="2" id="KW-0489">Methyltransferase</keyword>
<dbReference type="Pfam" id="PF13649">
    <property type="entry name" value="Methyltransf_25"/>
    <property type="match status" value="1"/>
</dbReference>
<feature type="domain" description="Methyltransferase" evidence="1">
    <location>
        <begin position="48"/>
        <end position="137"/>
    </location>
</feature>
<sequence>MLNEREIESCYLGQFIPVHYHHNMLMDQNRMHGFKSAIDYAVKPGAKVLELGGGTGVLSWFAAAKADKVYCVEFNPDMVKEARKMLALNANGHKVEVIHADAFEYLPPEPVDVVICEMIHVGMLREKQVEVIESFKRRYAARFGGPLPVFLPEAVIMAVQPLQQEYDFEGFYAPIVQFQETTAIHPGTVEMAQPAVYSIIDFSQPNELVYSWQGKFVVERGGQINAMRFVTKNILAVVSERSTTIDWLNHYMTLPLAIPVRASEGDVLQVSFQYRAGGSIPSLQASLKAEILYEAAHQPVQFVPAYA</sequence>
<dbReference type="SUPFAM" id="SSF53335">
    <property type="entry name" value="S-adenosyl-L-methionine-dependent methyltransferases"/>
    <property type="match status" value="1"/>
</dbReference>
<dbReference type="Proteomes" id="UP000566711">
    <property type="component" value="Unassembled WGS sequence"/>
</dbReference>
<evidence type="ECO:0000313" key="3">
    <source>
        <dbReference type="Proteomes" id="UP000566711"/>
    </source>
</evidence>
<accession>A0A7W2I570</accession>
<keyword evidence="3" id="KW-1185">Reference proteome</keyword>
<evidence type="ECO:0000259" key="1">
    <source>
        <dbReference type="Pfam" id="PF13649"/>
    </source>
</evidence>
<dbReference type="InterPro" id="IPR029063">
    <property type="entry name" value="SAM-dependent_MTases_sf"/>
</dbReference>
<name>A0A7W2I570_9BURK</name>
<dbReference type="AlphaFoldDB" id="A0A7W2I570"/>
<dbReference type="PANTHER" id="PTHR11006">
    <property type="entry name" value="PROTEIN ARGININE N-METHYLTRANSFERASE"/>
    <property type="match status" value="1"/>
</dbReference>
<dbReference type="EMBL" id="JACEZS010000001">
    <property type="protein sequence ID" value="MBA5604099.1"/>
    <property type="molecule type" value="Genomic_DNA"/>
</dbReference>
<comment type="caution">
    <text evidence="2">The sequence shown here is derived from an EMBL/GenBank/DDBJ whole genome shotgun (WGS) entry which is preliminary data.</text>
</comment>
<reference evidence="2 3" key="1">
    <citation type="submission" date="2020-07" db="EMBL/GenBank/DDBJ databases">
        <title>Novel species isolated from subtropical streams in China.</title>
        <authorList>
            <person name="Lu H."/>
        </authorList>
    </citation>
    <scope>NUCLEOTIDE SEQUENCE [LARGE SCALE GENOMIC DNA]</scope>
    <source>
        <strain evidence="2 3">FT3S</strain>
    </source>
</reference>
<dbReference type="PANTHER" id="PTHR11006:SF53">
    <property type="entry name" value="PROTEIN ARGININE N-METHYLTRANSFERASE 3"/>
    <property type="match status" value="1"/>
</dbReference>
<dbReference type="GO" id="GO:0016274">
    <property type="term" value="F:protein-arginine N-methyltransferase activity"/>
    <property type="evidence" value="ECO:0007669"/>
    <property type="project" value="InterPro"/>
</dbReference>
<protein>
    <submittedName>
        <fullName evidence="2">Methyltransferase domain-containing protein</fullName>
    </submittedName>
</protein>
<organism evidence="2 3">
    <name type="scientific">Rugamonas fusca</name>
    <dbReference type="NCBI Taxonomy" id="2758568"/>
    <lineage>
        <taxon>Bacteria</taxon>
        <taxon>Pseudomonadati</taxon>
        <taxon>Pseudomonadota</taxon>
        <taxon>Betaproteobacteria</taxon>
        <taxon>Burkholderiales</taxon>
        <taxon>Oxalobacteraceae</taxon>
        <taxon>Telluria group</taxon>
        <taxon>Rugamonas</taxon>
    </lineage>
</organism>
<dbReference type="InterPro" id="IPR025799">
    <property type="entry name" value="Arg_MeTrfase"/>
</dbReference>
<proteinExistence type="predicted"/>